<proteinExistence type="predicted"/>
<evidence type="ECO:0000256" key="3">
    <source>
        <dbReference type="ARBA" id="ARBA00022989"/>
    </source>
</evidence>
<evidence type="ECO:0000256" key="2">
    <source>
        <dbReference type="ARBA" id="ARBA00022692"/>
    </source>
</evidence>
<feature type="transmembrane region" description="Helical" evidence="6">
    <location>
        <begin position="310"/>
        <end position="330"/>
    </location>
</feature>
<reference evidence="8 9" key="1">
    <citation type="submission" date="2019-07" db="EMBL/GenBank/DDBJ databases">
        <title>Draft genome assembly of a fouling barnacle, Amphibalanus amphitrite (Darwin, 1854): The first reference genome for Thecostraca.</title>
        <authorList>
            <person name="Kim W."/>
        </authorList>
    </citation>
    <scope>NUCLEOTIDE SEQUENCE [LARGE SCALE GENOMIC DNA]</scope>
    <source>
        <strain evidence="8">SNU_AA5</strain>
        <tissue evidence="8">Soma without cirri and trophi</tissue>
    </source>
</reference>
<dbReference type="InterPro" id="IPR001828">
    <property type="entry name" value="ANF_lig-bd_rcpt"/>
</dbReference>
<evidence type="ECO:0000256" key="1">
    <source>
        <dbReference type="ARBA" id="ARBA00004370"/>
    </source>
</evidence>
<feature type="region of interest" description="Disordered" evidence="5">
    <location>
        <begin position="1"/>
        <end position="24"/>
    </location>
</feature>
<gene>
    <name evidence="8" type="primary">Gyc32E_0</name>
    <name evidence="8" type="ORF">FJT64_019703</name>
</gene>
<dbReference type="GO" id="GO:0016020">
    <property type="term" value="C:membrane"/>
    <property type="evidence" value="ECO:0007669"/>
    <property type="project" value="UniProtKB-SubCell"/>
</dbReference>
<dbReference type="PANTHER" id="PTHR44755:SF8">
    <property type="entry name" value="RECEPTOR LIGAND BINDING REGION DOMAIN-CONTAINING PROTEIN"/>
    <property type="match status" value="1"/>
</dbReference>
<dbReference type="GO" id="GO:0007165">
    <property type="term" value="P:signal transduction"/>
    <property type="evidence" value="ECO:0007669"/>
    <property type="project" value="TreeGrafter"/>
</dbReference>
<dbReference type="OrthoDB" id="1890790at2759"/>
<dbReference type="AlphaFoldDB" id="A0A6A4WP05"/>
<comment type="caution">
    <text evidence="8">The sequence shown here is derived from an EMBL/GenBank/DDBJ whole genome shotgun (WGS) entry which is preliminary data.</text>
</comment>
<keyword evidence="3 6" id="KW-1133">Transmembrane helix</keyword>
<evidence type="ECO:0000313" key="8">
    <source>
        <dbReference type="EMBL" id="KAF0309136.1"/>
    </source>
</evidence>
<dbReference type="Proteomes" id="UP000440578">
    <property type="component" value="Unassembled WGS sequence"/>
</dbReference>
<dbReference type="Gene3D" id="3.40.50.2300">
    <property type="match status" value="2"/>
</dbReference>
<evidence type="ECO:0000313" key="9">
    <source>
        <dbReference type="Proteomes" id="UP000440578"/>
    </source>
</evidence>
<dbReference type="GO" id="GO:0038023">
    <property type="term" value="F:signaling receptor activity"/>
    <property type="evidence" value="ECO:0007669"/>
    <property type="project" value="TreeGrafter"/>
</dbReference>
<comment type="subcellular location">
    <subcellularLocation>
        <location evidence="1">Membrane</location>
    </subcellularLocation>
</comment>
<evidence type="ECO:0000256" key="6">
    <source>
        <dbReference type="SAM" id="Phobius"/>
    </source>
</evidence>
<evidence type="ECO:0000256" key="5">
    <source>
        <dbReference type="SAM" id="MobiDB-lite"/>
    </source>
</evidence>
<feature type="domain" description="Receptor ligand binding region" evidence="7">
    <location>
        <begin position="3"/>
        <end position="273"/>
    </location>
</feature>
<evidence type="ECO:0000259" key="7">
    <source>
        <dbReference type="Pfam" id="PF01094"/>
    </source>
</evidence>
<sequence length="344" mass="38972">MQCSDPRVSDKETYPTTARTRPPSTKISKSVVSLLLRFGWDRIVMVRSTKKEWSMIADAIRDLALAHGVDVHKSHNIGNYLSFSHKDTLNEIARTRESTRVYVFVGEHILLVDFVEHMYVSGYLSTGKYAIIAVDEEIYVPDVNPEWYMVKGYANPLRDNRTLDKEALKNIYEPWRSVLKLTPSHPTRPDYKEIMNKIKNASREDPFNVPIHPTILKSMKVPVSAAHAYDAVLMYARAVTEVLAAKDDPTNGTAVLQRIRGHNFMSLRGYTEFRYLNPSQGIQWVLGHPPEAHPPCGFDGKRCSIDPDPMTIVLLTLAVCVVLVAAIFAFRSVQSRDRSQSGQR</sequence>
<dbReference type="SUPFAM" id="SSF53822">
    <property type="entry name" value="Periplasmic binding protein-like I"/>
    <property type="match status" value="1"/>
</dbReference>
<keyword evidence="9" id="KW-1185">Reference proteome</keyword>
<evidence type="ECO:0000256" key="4">
    <source>
        <dbReference type="ARBA" id="ARBA00023136"/>
    </source>
</evidence>
<dbReference type="GO" id="GO:0017046">
    <property type="term" value="F:peptide hormone binding"/>
    <property type="evidence" value="ECO:0007669"/>
    <property type="project" value="TreeGrafter"/>
</dbReference>
<dbReference type="Pfam" id="PF01094">
    <property type="entry name" value="ANF_receptor"/>
    <property type="match status" value="1"/>
</dbReference>
<protein>
    <submittedName>
        <fullName evidence="8">Guanylate cyclase 32E</fullName>
    </submittedName>
</protein>
<keyword evidence="2 6" id="KW-0812">Transmembrane</keyword>
<keyword evidence="4 6" id="KW-0472">Membrane</keyword>
<dbReference type="PANTHER" id="PTHR44755">
    <property type="entry name" value="NATRIURETIC PEPTIDE RECEPTOR 3-RELATED"/>
    <property type="match status" value="1"/>
</dbReference>
<organism evidence="8 9">
    <name type="scientific">Amphibalanus amphitrite</name>
    <name type="common">Striped barnacle</name>
    <name type="synonym">Balanus amphitrite</name>
    <dbReference type="NCBI Taxonomy" id="1232801"/>
    <lineage>
        <taxon>Eukaryota</taxon>
        <taxon>Metazoa</taxon>
        <taxon>Ecdysozoa</taxon>
        <taxon>Arthropoda</taxon>
        <taxon>Crustacea</taxon>
        <taxon>Multicrustacea</taxon>
        <taxon>Cirripedia</taxon>
        <taxon>Thoracica</taxon>
        <taxon>Thoracicalcarea</taxon>
        <taxon>Balanomorpha</taxon>
        <taxon>Balanoidea</taxon>
        <taxon>Balanidae</taxon>
        <taxon>Amphibalaninae</taxon>
        <taxon>Amphibalanus</taxon>
    </lineage>
</organism>
<accession>A0A6A4WP05</accession>
<dbReference type="InterPro" id="IPR028082">
    <property type="entry name" value="Peripla_BP_I"/>
</dbReference>
<feature type="compositionally biased region" description="Polar residues" evidence="5">
    <location>
        <begin position="14"/>
        <end position="24"/>
    </location>
</feature>
<dbReference type="EMBL" id="VIIS01000432">
    <property type="protein sequence ID" value="KAF0309136.1"/>
    <property type="molecule type" value="Genomic_DNA"/>
</dbReference>
<dbReference type="InterPro" id="IPR052612">
    <property type="entry name" value="ANP_Clearance_Receptor"/>
</dbReference>
<name>A0A6A4WP05_AMPAM</name>